<evidence type="ECO:0000313" key="1">
    <source>
        <dbReference type="EMBL" id="KAK3722150.1"/>
    </source>
</evidence>
<reference evidence="1" key="1">
    <citation type="submission" date="2023-07" db="EMBL/GenBank/DDBJ databases">
        <title>Black Yeasts Isolated from many extreme environments.</title>
        <authorList>
            <person name="Coleine C."/>
            <person name="Stajich J.E."/>
            <person name="Selbmann L."/>
        </authorList>
    </citation>
    <scope>NUCLEOTIDE SEQUENCE</scope>
    <source>
        <strain evidence="1">CCFEE 5714</strain>
    </source>
</reference>
<organism evidence="1 2">
    <name type="scientific">Vermiconidia calcicola</name>
    <dbReference type="NCBI Taxonomy" id="1690605"/>
    <lineage>
        <taxon>Eukaryota</taxon>
        <taxon>Fungi</taxon>
        <taxon>Dikarya</taxon>
        <taxon>Ascomycota</taxon>
        <taxon>Pezizomycotina</taxon>
        <taxon>Dothideomycetes</taxon>
        <taxon>Dothideomycetidae</taxon>
        <taxon>Mycosphaerellales</taxon>
        <taxon>Extremaceae</taxon>
        <taxon>Vermiconidia</taxon>
    </lineage>
</organism>
<evidence type="ECO:0000313" key="2">
    <source>
        <dbReference type="Proteomes" id="UP001281147"/>
    </source>
</evidence>
<dbReference type="Proteomes" id="UP001281147">
    <property type="component" value="Unassembled WGS sequence"/>
</dbReference>
<sequence length="532" mass="58733">MSKIEHDPVQVREAPWDMDNQDYKAGVSDTIEVKFQGTAADRHDMSMLGKKQVLRRQFKFSTMLGFASTVMVAWEFVLLVIPFTLKDGGTPGVFWGLLICPFVMTPVYASLAEVASMSPTAGGQYHWVSELAPPRFQKGLSYSVGWLIAMGWQTFLCGVSYCTAGLILGLAVLNSDGAYQIQSWHTTLLTIGIVTFCTLFNIFLTVRLPLTEAIVLILHIVGVFVVIIPLWVTAPRGNTHDTIFRWEDNAGWGNVRLASTIGIVPMIGMLIGYDCSVHMSEEVQDASRTVPNVIMCAVAGNAVLLILVGITLIFCLGDLESALYSPTYQPVIQIFYNATKSRAGTTVMISVIIVIFLSACVGQVATASRQMWSFARDRGLPFSGWLEQIAPGWNIPIHAIIVSATVTSCLSLINIGSYYAFNAFNSLGTVSILFSYTITIGCLIWRRLSGNPLPARRWSLGKWGLPINIVSLCFTTPMLFFYVWPLENPVTAQNMNWASAMFGGILIIAAIYYVFKGRKEYIGPVMLVKRME</sequence>
<proteinExistence type="predicted"/>
<protein>
    <submittedName>
        <fullName evidence="1">Uncharacterized protein</fullName>
    </submittedName>
</protein>
<comment type="caution">
    <text evidence="1">The sequence shown here is derived from an EMBL/GenBank/DDBJ whole genome shotgun (WGS) entry which is preliminary data.</text>
</comment>
<dbReference type="EMBL" id="JAUTXU010000014">
    <property type="protein sequence ID" value="KAK3722150.1"/>
    <property type="molecule type" value="Genomic_DNA"/>
</dbReference>
<name>A0ACC3NTH8_9PEZI</name>
<keyword evidence="2" id="KW-1185">Reference proteome</keyword>
<gene>
    <name evidence="1" type="ORF">LTR37_002583</name>
</gene>
<accession>A0ACC3NTH8</accession>